<comment type="caution">
    <text evidence="2">The sequence shown here is derived from an EMBL/GenBank/DDBJ whole genome shotgun (WGS) entry which is preliminary data.</text>
</comment>
<dbReference type="OrthoDB" id="49526at2759"/>
<feature type="region of interest" description="Disordered" evidence="1">
    <location>
        <begin position="171"/>
        <end position="207"/>
    </location>
</feature>
<sequence>MSRWIQSFARTGRDSVALSRALWTAHRNSTTLTRSGMKPILMDQARQSNRVATSLLYMEKEYGLLKYFGLKGYLQQRIQARLSSSSNNATEITPAIFKNNNNNIKNGDDPSKKIAFMITSSMKQQLQDSLGYSVEHIKTMTPIQASLALNHRLEPEKYDEQMTILEKEYENEQEQLRQQEQERLQEEQQRQAQEQLQLTSTKPPPDYVFEDRSSSINPEELASAIGVESGFGETWFEVVEVKPNGEVVRQGLYPNMAEADLGLETRELIRDRQMEKDEHRFGAANEKVYSVFEIRQVSRSEIMEQQYQ</sequence>
<evidence type="ECO:0000313" key="3">
    <source>
        <dbReference type="Proteomes" id="UP000693970"/>
    </source>
</evidence>
<keyword evidence="3" id="KW-1185">Reference proteome</keyword>
<dbReference type="AlphaFoldDB" id="A0A9K3KST3"/>
<evidence type="ECO:0000313" key="2">
    <source>
        <dbReference type="EMBL" id="KAG7348555.1"/>
    </source>
</evidence>
<dbReference type="Proteomes" id="UP000693970">
    <property type="component" value="Unassembled WGS sequence"/>
</dbReference>
<reference evidence="2" key="1">
    <citation type="journal article" date="2021" name="Sci. Rep.">
        <title>Diploid genomic architecture of Nitzschia inconspicua, an elite biomass production diatom.</title>
        <authorList>
            <person name="Oliver A."/>
            <person name="Podell S."/>
            <person name="Pinowska A."/>
            <person name="Traller J.C."/>
            <person name="Smith S.R."/>
            <person name="McClure R."/>
            <person name="Beliaev A."/>
            <person name="Bohutskyi P."/>
            <person name="Hill E.A."/>
            <person name="Rabines A."/>
            <person name="Zheng H."/>
            <person name="Allen L.Z."/>
            <person name="Kuo A."/>
            <person name="Grigoriev I.V."/>
            <person name="Allen A.E."/>
            <person name="Hazlebeck D."/>
            <person name="Allen E.E."/>
        </authorList>
    </citation>
    <scope>NUCLEOTIDE SEQUENCE</scope>
    <source>
        <strain evidence="2">Hildebrandi</strain>
    </source>
</reference>
<dbReference type="EMBL" id="JAGRRH010000020">
    <property type="protein sequence ID" value="KAG7348555.1"/>
    <property type="molecule type" value="Genomic_DNA"/>
</dbReference>
<organism evidence="2 3">
    <name type="scientific">Nitzschia inconspicua</name>
    <dbReference type="NCBI Taxonomy" id="303405"/>
    <lineage>
        <taxon>Eukaryota</taxon>
        <taxon>Sar</taxon>
        <taxon>Stramenopiles</taxon>
        <taxon>Ochrophyta</taxon>
        <taxon>Bacillariophyta</taxon>
        <taxon>Bacillariophyceae</taxon>
        <taxon>Bacillariophycidae</taxon>
        <taxon>Bacillariales</taxon>
        <taxon>Bacillariaceae</taxon>
        <taxon>Nitzschia</taxon>
    </lineage>
</organism>
<name>A0A9K3KST3_9STRA</name>
<gene>
    <name evidence="2" type="ORF">IV203_017260</name>
</gene>
<accession>A0A9K3KST3</accession>
<protein>
    <submittedName>
        <fullName evidence="2">Uncharacterized protein</fullName>
    </submittedName>
</protein>
<feature type="compositionally biased region" description="Basic and acidic residues" evidence="1">
    <location>
        <begin position="171"/>
        <end position="189"/>
    </location>
</feature>
<evidence type="ECO:0000256" key="1">
    <source>
        <dbReference type="SAM" id="MobiDB-lite"/>
    </source>
</evidence>
<proteinExistence type="predicted"/>
<reference evidence="2" key="2">
    <citation type="submission" date="2021-04" db="EMBL/GenBank/DDBJ databases">
        <authorList>
            <person name="Podell S."/>
        </authorList>
    </citation>
    <scope>NUCLEOTIDE SEQUENCE</scope>
    <source>
        <strain evidence="2">Hildebrandi</strain>
    </source>
</reference>